<sequence length="192" mass="22161">MNTKQRIEQAATRRFALEGYEGLSLASLAEDVGIKKASLYAHIEGKEQLFKQVVQQMAGRYERAWMDARDESIDAPPLERIEAIVKALIRFFEEEETWMLTKRMLLVPPPELRSFIEATLGTVEIELQAFEKEQFRLAMEQGDLPNQSLDDIYHAYYCFLDGALVSLFTFETNRVARQRAAFKIFKKGVGWT</sequence>
<evidence type="ECO:0000256" key="2">
    <source>
        <dbReference type="ARBA" id="ARBA00023125"/>
    </source>
</evidence>
<evidence type="ECO:0000256" key="1">
    <source>
        <dbReference type="ARBA" id="ARBA00023015"/>
    </source>
</evidence>
<proteinExistence type="predicted"/>
<dbReference type="InterPro" id="IPR036271">
    <property type="entry name" value="Tet_transcr_reg_TetR-rel_C_sf"/>
</dbReference>
<dbReference type="Pfam" id="PF00440">
    <property type="entry name" value="TetR_N"/>
    <property type="match status" value="1"/>
</dbReference>
<dbReference type="SUPFAM" id="SSF46689">
    <property type="entry name" value="Homeodomain-like"/>
    <property type="match status" value="1"/>
</dbReference>
<dbReference type="InterPro" id="IPR001647">
    <property type="entry name" value="HTH_TetR"/>
</dbReference>
<dbReference type="Proteomes" id="UP000254060">
    <property type="component" value="Unassembled WGS sequence"/>
</dbReference>
<organism evidence="6 7">
    <name type="scientific">Exiguobacterium aurantiacum</name>
    <dbReference type="NCBI Taxonomy" id="33987"/>
    <lineage>
        <taxon>Bacteria</taxon>
        <taxon>Bacillati</taxon>
        <taxon>Bacillota</taxon>
        <taxon>Bacilli</taxon>
        <taxon>Bacillales</taxon>
        <taxon>Bacillales Family XII. Incertae Sedis</taxon>
        <taxon>Exiguobacterium</taxon>
    </lineage>
</organism>
<dbReference type="EMBL" id="UGGP01000001">
    <property type="protein sequence ID" value="STO09115.1"/>
    <property type="molecule type" value="Genomic_DNA"/>
</dbReference>
<dbReference type="Gene3D" id="1.10.10.60">
    <property type="entry name" value="Homeodomain-like"/>
    <property type="match status" value="1"/>
</dbReference>
<dbReference type="PROSITE" id="PS50977">
    <property type="entry name" value="HTH_TETR_2"/>
    <property type="match status" value="1"/>
</dbReference>
<protein>
    <submittedName>
        <fullName evidence="6">Intercellular adhesion protein R</fullName>
    </submittedName>
</protein>
<dbReference type="PRINTS" id="PR00455">
    <property type="entry name" value="HTHTETR"/>
</dbReference>
<dbReference type="Gene3D" id="1.10.357.10">
    <property type="entry name" value="Tetracycline Repressor, domain 2"/>
    <property type="match status" value="1"/>
</dbReference>
<evidence type="ECO:0000313" key="7">
    <source>
        <dbReference type="Proteomes" id="UP000254060"/>
    </source>
</evidence>
<reference evidence="6 7" key="1">
    <citation type="submission" date="2018-06" db="EMBL/GenBank/DDBJ databases">
        <authorList>
            <consortium name="Pathogen Informatics"/>
            <person name="Doyle S."/>
        </authorList>
    </citation>
    <scope>NUCLEOTIDE SEQUENCE [LARGE SCALE GENOMIC DNA]</scope>
    <source>
        <strain evidence="6 7">NCTC13163</strain>
    </source>
</reference>
<dbReference type="SUPFAM" id="SSF48498">
    <property type="entry name" value="Tetracyclin repressor-like, C-terminal domain"/>
    <property type="match status" value="1"/>
</dbReference>
<feature type="DNA-binding region" description="H-T-H motif" evidence="4">
    <location>
        <begin position="24"/>
        <end position="43"/>
    </location>
</feature>
<dbReference type="STRING" id="1397694.GCA_000702585_02999"/>
<gene>
    <name evidence="6" type="primary">icaR</name>
    <name evidence="6" type="ORF">NCTC13163_02514</name>
</gene>
<keyword evidence="1" id="KW-0805">Transcription regulation</keyword>
<dbReference type="PANTHER" id="PTHR47506:SF6">
    <property type="entry name" value="HTH-TYPE TRANSCRIPTIONAL REPRESSOR NEMR"/>
    <property type="match status" value="1"/>
</dbReference>
<evidence type="ECO:0000256" key="4">
    <source>
        <dbReference type="PROSITE-ProRule" id="PRU00335"/>
    </source>
</evidence>
<dbReference type="OrthoDB" id="509229at2"/>
<feature type="domain" description="HTH tetR-type" evidence="5">
    <location>
        <begin position="1"/>
        <end position="61"/>
    </location>
</feature>
<dbReference type="RefSeq" id="WP_029336007.1">
    <property type="nucleotide sequence ID" value="NZ_UGGP01000001.1"/>
</dbReference>
<evidence type="ECO:0000256" key="3">
    <source>
        <dbReference type="ARBA" id="ARBA00023163"/>
    </source>
</evidence>
<dbReference type="GO" id="GO:0003677">
    <property type="term" value="F:DNA binding"/>
    <property type="evidence" value="ECO:0007669"/>
    <property type="project" value="UniProtKB-UniRule"/>
</dbReference>
<dbReference type="InterPro" id="IPR009057">
    <property type="entry name" value="Homeodomain-like_sf"/>
</dbReference>
<name>A0A377FXF0_9BACL</name>
<dbReference type="PANTHER" id="PTHR47506">
    <property type="entry name" value="TRANSCRIPTIONAL REGULATORY PROTEIN"/>
    <property type="match status" value="1"/>
</dbReference>
<evidence type="ECO:0000259" key="5">
    <source>
        <dbReference type="PROSITE" id="PS50977"/>
    </source>
</evidence>
<keyword evidence="2 4" id="KW-0238">DNA-binding</keyword>
<dbReference type="AlphaFoldDB" id="A0A377FXF0"/>
<accession>A0A377FXF0</accession>
<keyword evidence="3" id="KW-0804">Transcription</keyword>
<evidence type="ECO:0000313" key="6">
    <source>
        <dbReference type="EMBL" id="STO09115.1"/>
    </source>
</evidence>